<dbReference type="AlphaFoldDB" id="A0A418KLN2"/>
<protein>
    <submittedName>
        <fullName evidence="1">Uncharacterized protein</fullName>
    </submittedName>
</protein>
<name>A0A418KLN2_9ACTN</name>
<reference evidence="1 2" key="1">
    <citation type="submission" date="2018-09" db="EMBL/GenBank/DDBJ databases">
        <title>Isolation, diversity and antifungal activity of actinobacteria from wheat.</title>
        <authorList>
            <person name="Han C."/>
        </authorList>
    </citation>
    <scope>NUCLEOTIDE SEQUENCE [LARGE SCALE GENOMIC DNA]</scope>
    <source>
        <strain evidence="1 2">NEAU-YY265</strain>
    </source>
</reference>
<dbReference type="EMBL" id="QUAL01000187">
    <property type="protein sequence ID" value="RIQ18835.1"/>
    <property type="molecule type" value="Genomic_DNA"/>
</dbReference>
<dbReference type="RefSeq" id="WP_119661781.1">
    <property type="nucleotide sequence ID" value="NZ_QUAL01000187.1"/>
</dbReference>
<comment type="caution">
    <text evidence="1">The sequence shown here is derived from an EMBL/GenBank/DDBJ whole genome shotgun (WGS) entry which is preliminary data.</text>
</comment>
<accession>A0A418KLN2</accession>
<dbReference type="Proteomes" id="UP000284057">
    <property type="component" value="Unassembled WGS sequence"/>
</dbReference>
<evidence type="ECO:0000313" key="1">
    <source>
        <dbReference type="EMBL" id="RIQ18835.1"/>
    </source>
</evidence>
<proteinExistence type="predicted"/>
<gene>
    <name evidence="1" type="ORF">DY240_20920</name>
</gene>
<organism evidence="1 2">
    <name type="scientific">Jiangella rhizosphaerae</name>
    <dbReference type="NCBI Taxonomy" id="2293569"/>
    <lineage>
        <taxon>Bacteria</taxon>
        <taxon>Bacillati</taxon>
        <taxon>Actinomycetota</taxon>
        <taxon>Actinomycetes</taxon>
        <taxon>Jiangellales</taxon>
        <taxon>Jiangellaceae</taxon>
        <taxon>Jiangella</taxon>
    </lineage>
</organism>
<sequence length="82" mass="9375">MSRYRKWRDTDRLERAVETAGGPEIFDDEFGSYTAGLNGWRLVADLVGVPVQRVVDQVRWKEAISAQELIANDGRNMDSVQY</sequence>
<evidence type="ECO:0000313" key="2">
    <source>
        <dbReference type="Proteomes" id="UP000284057"/>
    </source>
</evidence>
<keyword evidence="2" id="KW-1185">Reference proteome</keyword>